<sequence>MRSRIAFEPRGESFLSDYISAIAWSPTGDFFAVSAASGEVALFSLNSFVPVFLQPANDYTVDCLAFSSDGQFLASAGQSGQVKIWEVSSDPPQVIATLDYPSTWIDCLAWNPVNHQLAFSLGKYSQVWDAITQEIVTTLNLETSSVLDLDWRNDGLWLAVGGYQVTQVWNTQDWDDDPELVEVSSASIAVKWSPDSRYLACGNLDQTLLVTEWGNPDPWLMQGFTGKVRQLAWSAFPNRAGAPLLAASSGNDIVVWERSKNQRIGWSSEAVSHEEQVAAMAFHPQSLRLASVGKDGWLHFWHRGQKLLQSFSPTLDGFSTLSWHPHGHHLVAGSEAGEVFLWSQTQSGRGFG</sequence>
<feature type="repeat" description="WD" evidence="3">
    <location>
        <begin position="54"/>
        <end position="89"/>
    </location>
</feature>
<dbReference type="STRING" id="13035.Dacsa_2654"/>
<dbReference type="Pfam" id="PF12894">
    <property type="entry name" value="ANAPC4_WD40"/>
    <property type="match status" value="1"/>
</dbReference>
<dbReference type="PANTHER" id="PTHR19848">
    <property type="entry name" value="WD40 REPEAT PROTEIN"/>
    <property type="match status" value="1"/>
</dbReference>
<dbReference type="AlphaFoldDB" id="K9YYR2"/>
<accession>K9YYR2</accession>
<keyword evidence="2" id="KW-0677">Repeat</keyword>
<dbReference type="Proteomes" id="UP000010482">
    <property type="component" value="Chromosome"/>
</dbReference>
<reference evidence="5" key="1">
    <citation type="submission" date="2012-04" db="EMBL/GenBank/DDBJ databases">
        <title>Finished genome of Dactylococcopsis salina PCC 8305.</title>
        <authorList>
            <consortium name="US DOE Joint Genome Institute"/>
            <person name="Gugger M."/>
            <person name="Coursin T."/>
            <person name="Rippka R."/>
            <person name="Tandeau De Marsac N."/>
            <person name="Huntemann M."/>
            <person name="Wei C.-L."/>
            <person name="Han J."/>
            <person name="Detter J.C."/>
            <person name="Han C."/>
            <person name="Tapia R."/>
            <person name="Daligault H."/>
            <person name="Chen A."/>
            <person name="Krypides N."/>
            <person name="Mavromatis K."/>
            <person name="Markowitz V."/>
            <person name="Szeto E."/>
            <person name="Ivanova N."/>
            <person name="Ovchinnikova G."/>
            <person name="Pagani I."/>
            <person name="Pati A."/>
            <person name="Goodwin L."/>
            <person name="Peters L."/>
            <person name="Pitluck S."/>
            <person name="Woyke T."/>
            <person name="Kerfeld C."/>
        </authorList>
    </citation>
    <scope>NUCLEOTIDE SEQUENCE [LARGE SCALE GENOMIC DNA]</scope>
    <source>
        <strain evidence="5">PCC 8305</strain>
    </source>
</reference>
<name>K9YYR2_DACS8</name>
<gene>
    <name evidence="5" type="ORF">Dacsa_2654</name>
</gene>
<dbReference type="Pfam" id="PF00400">
    <property type="entry name" value="WD40"/>
    <property type="match status" value="3"/>
</dbReference>
<dbReference type="SMART" id="SM00320">
    <property type="entry name" value="WD40"/>
    <property type="match status" value="8"/>
</dbReference>
<protein>
    <submittedName>
        <fullName evidence="5">WD40 repeat-containing protein</fullName>
    </submittedName>
</protein>
<dbReference type="InterPro" id="IPR015943">
    <property type="entry name" value="WD40/YVTN_repeat-like_dom_sf"/>
</dbReference>
<evidence type="ECO:0000313" key="5">
    <source>
        <dbReference type="EMBL" id="AFZ51233.1"/>
    </source>
</evidence>
<dbReference type="InterPro" id="IPR036322">
    <property type="entry name" value="WD40_repeat_dom_sf"/>
</dbReference>
<dbReference type="EMBL" id="CP003944">
    <property type="protein sequence ID" value="AFZ51233.1"/>
    <property type="molecule type" value="Genomic_DNA"/>
</dbReference>
<feature type="domain" description="Anaphase-promoting complex subunit 4-like WD40" evidence="4">
    <location>
        <begin position="23"/>
        <end position="111"/>
    </location>
</feature>
<dbReference type="eggNOG" id="COG2319">
    <property type="taxonomic scope" value="Bacteria"/>
</dbReference>
<evidence type="ECO:0000256" key="1">
    <source>
        <dbReference type="ARBA" id="ARBA00022574"/>
    </source>
</evidence>
<dbReference type="SUPFAM" id="SSF50978">
    <property type="entry name" value="WD40 repeat-like"/>
    <property type="match status" value="1"/>
</dbReference>
<proteinExistence type="predicted"/>
<feature type="repeat" description="WD" evidence="3">
    <location>
        <begin position="270"/>
        <end position="301"/>
    </location>
</feature>
<dbReference type="RefSeq" id="WP_015230222.1">
    <property type="nucleotide sequence ID" value="NC_019780.1"/>
</dbReference>
<dbReference type="HOGENOM" id="CLU_067065_0_0_3"/>
<evidence type="ECO:0000259" key="4">
    <source>
        <dbReference type="Pfam" id="PF12894"/>
    </source>
</evidence>
<evidence type="ECO:0000256" key="3">
    <source>
        <dbReference type="PROSITE-ProRule" id="PRU00221"/>
    </source>
</evidence>
<keyword evidence="6" id="KW-1185">Reference proteome</keyword>
<dbReference type="Gene3D" id="2.130.10.10">
    <property type="entry name" value="YVTN repeat-like/Quinoprotein amine dehydrogenase"/>
    <property type="match status" value="2"/>
</dbReference>
<evidence type="ECO:0000313" key="6">
    <source>
        <dbReference type="Proteomes" id="UP000010482"/>
    </source>
</evidence>
<keyword evidence="1 3" id="KW-0853">WD repeat</keyword>
<organism evidence="5 6">
    <name type="scientific">Dactylococcopsis salina (strain PCC 8305)</name>
    <name type="common">Myxobactron salinum</name>
    <dbReference type="NCBI Taxonomy" id="13035"/>
    <lineage>
        <taxon>Bacteria</taxon>
        <taxon>Bacillati</taxon>
        <taxon>Cyanobacteriota</taxon>
        <taxon>Cyanophyceae</taxon>
        <taxon>Nodosilineales</taxon>
        <taxon>Cymatolegaceae</taxon>
        <taxon>Dactylococcopsis</taxon>
    </lineage>
</organism>
<dbReference type="PROSITE" id="PS50082">
    <property type="entry name" value="WD_REPEATS_2"/>
    <property type="match status" value="2"/>
</dbReference>
<dbReference type="InterPro" id="IPR001680">
    <property type="entry name" value="WD40_rpt"/>
</dbReference>
<dbReference type="PROSITE" id="PS50294">
    <property type="entry name" value="WD_REPEATS_REGION"/>
    <property type="match status" value="1"/>
</dbReference>
<dbReference type="OrthoDB" id="434800at2"/>
<dbReference type="KEGG" id="dsl:Dacsa_2654"/>
<evidence type="ECO:0000256" key="2">
    <source>
        <dbReference type="ARBA" id="ARBA00022737"/>
    </source>
</evidence>
<dbReference type="PANTHER" id="PTHR19848:SF8">
    <property type="entry name" value="F-BOX AND WD REPEAT DOMAIN CONTAINING 7"/>
    <property type="match status" value="1"/>
</dbReference>
<dbReference type="InterPro" id="IPR024977">
    <property type="entry name" value="Apc4-like_WD40_dom"/>
</dbReference>